<keyword evidence="3" id="KW-1185">Reference proteome</keyword>
<dbReference type="InterPro" id="IPR036869">
    <property type="entry name" value="J_dom_sf"/>
</dbReference>
<dbReference type="PROSITE" id="PS50076">
    <property type="entry name" value="DNAJ_2"/>
    <property type="match status" value="1"/>
</dbReference>
<accession>A0ABY0ISY9</accession>
<reference evidence="2 3" key="1">
    <citation type="submission" date="2019-02" db="EMBL/GenBank/DDBJ databases">
        <title>Genomic Encyclopedia of Type Strains, Phase IV (KMG-IV): sequencing the most valuable type-strain genomes for metagenomic binning, comparative biology and taxonomic classification.</title>
        <authorList>
            <person name="Goeker M."/>
        </authorList>
    </citation>
    <scope>NUCLEOTIDE SEQUENCE [LARGE SCALE GENOMIC DNA]</scope>
    <source>
        <strain evidence="2 3">DSM 21223</strain>
    </source>
</reference>
<sequence length="293" mass="32824">MLQIHTHYDHLKVARDAPPEVIRAAYKTLSQKYHPDRNPGDAGAAHRMALINAAYDVLSDPIRRQAHDFWVAQQEAVAQAAPRDRWEVRPPPRPTQTPSSVLVFSKRRRAPQTLLQDWRLYAGLALAVLLLWLNQRVAPAPGAGRFLEGYLPGSARYLRPPTAPDGRPWPSSPAYIGSDAQATAPGLSTLTVDNSRNDVDFHVKLVALEGAQARTVRQFYIPAFGRFNLEKIAPGSYDLRYRDLVSGSLTRSEAIQLQEVRSPGRVEYSNTTVTLYRVLNGNMQTYRLSEAEF</sequence>
<proteinExistence type="predicted"/>
<protein>
    <submittedName>
        <fullName evidence="2">DnaJ-like protein</fullName>
    </submittedName>
</protein>
<dbReference type="EMBL" id="SHKM01000001">
    <property type="protein sequence ID" value="RZT90711.1"/>
    <property type="molecule type" value="Genomic_DNA"/>
</dbReference>
<name>A0ABY0ISY9_9RHOO</name>
<evidence type="ECO:0000259" key="1">
    <source>
        <dbReference type="PROSITE" id="PS50076"/>
    </source>
</evidence>
<dbReference type="CDD" id="cd06257">
    <property type="entry name" value="DnaJ"/>
    <property type="match status" value="1"/>
</dbReference>
<organism evidence="2 3">
    <name type="scientific">Azospira oryzae</name>
    <dbReference type="NCBI Taxonomy" id="146939"/>
    <lineage>
        <taxon>Bacteria</taxon>
        <taxon>Pseudomonadati</taxon>
        <taxon>Pseudomonadota</taxon>
        <taxon>Betaproteobacteria</taxon>
        <taxon>Rhodocyclales</taxon>
        <taxon>Rhodocyclaceae</taxon>
        <taxon>Azospira</taxon>
    </lineage>
</organism>
<dbReference type="Pfam" id="PF00226">
    <property type="entry name" value="DnaJ"/>
    <property type="match status" value="1"/>
</dbReference>
<dbReference type="PANTHER" id="PTHR24074">
    <property type="entry name" value="CO-CHAPERONE PROTEIN DJLA"/>
    <property type="match status" value="1"/>
</dbReference>
<dbReference type="Proteomes" id="UP000292136">
    <property type="component" value="Unassembled WGS sequence"/>
</dbReference>
<feature type="domain" description="J" evidence="1">
    <location>
        <begin position="6"/>
        <end position="71"/>
    </location>
</feature>
<comment type="caution">
    <text evidence="2">The sequence shown here is derived from an EMBL/GenBank/DDBJ whole genome shotgun (WGS) entry which is preliminary data.</text>
</comment>
<dbReference type="InterPro" id="IPR050817">
    <property type="entry name" value="DjlA_DnaK_co-chaperone"/>
</dbReference>
<dbReference type="PRINTS" id="PR00625">
    <property type="entry name" value="JDOMAIN"/>
</dbReference>
<dbReference type="InterPro" id="IPR001623">
    <property type="entry name" value="DnaJ_domain"/>
</dbReference>
<dbReference type="SUPFAM" id="SSF46565">
    <property type="entry name" value="Chaperone J-domain"/>
    <property type="match status" value="1"/>
</dbReference>
<dbReference type="Gene3D" id="1.10.287.110">
    <property type="entry name" value="DnaJ domain"/>
    <property type="match status" value="1"/>
</dbReference>
<gene>
    <name evidence="2" type="ORF">EV678_1531</name>
</gene>
<dbReference type="SMART" id="SM00271">
    <property type="entry name" value="DnaJ"/>
    <property type="match status" value="1"/>
</dbReference>
<dbReference type="RefSeq" id="WP_130459061.1">
    <property type="nucleotide sequence ID" value="NZ_SHKM01000001.1"/>
</dbReference>
<evidence type="ECO:0000313" key="3">
    <source>
        <dbReference type="Proteomes" id="UP000292136"/>
    </source>
</evidence>
<evidence type="ECO:0000313" key="2">
    <source>
        <dbReference type="EMBL" id="RZT90711.1"/>
    </source>
</evidence>